<organism evidence="6 7">
    <name type="scientific">Esox lucius</name>
    <name type="common">Northern pike</name>
    <dbReference type="NCBI Taxonomy" id="8010"/>
    <lineage>
        <taxon>Eukaryota</taxon>
        <taxon>Metazoa</taxon>
        <taxon>Chordata</taxon>
        <taxon>Craniata</taxon>
        <taxon>Vertebrata</taxon>
        <taxon>Euteleostomi</taxon>
        <taxon>Actinopterygii</taxon>
        <taxon>Neopterygii</taxon>
        <taxon>Teleostei</taxon>
        <taxon>Protacanthopterygii</taxon>
        <taxon>Esociformes</taxon>
        <taxon>Esocidae</taxon>
        <taxon>Esox</taxon>
    </lineage>
</organism>
<comment type="similarity">
    <text evidence="2">Belongs to the MHC class I family.</text>
</comment>
<keyword evidence="3" id="KW-0472">Membrane</keyword>
<feature type="signal peptide" evidence="4">
    <location>
        <begin position="1"/>
        <end position="19"/>
    </location>
</feature>
<dbReference type="SMART" id="SM00407">
    <property type="entry name" value="IGc1"/>
    <property type="match status" value="1"/>
</dbReference>
<dbReference type="SUPFAM" id="SSF48726">
    <property type="entry name" value="Immunoglobulin"/>
    <property type="match status" value="1"/>
</dbReference>
<dbReference type="AlphaFoldDB" id="A0A3P8ZBY1"/>
<dbReference type="InterPro" id="IPR011161">
    <property type="entry name" value="MHC_I-like_Ag-recog"/>
</dbReference>
<dbReference type="GeneTree" id="ENSGT01120000271828"/>
<dbReference type="SUPFAM" id="SSF54452">
    <property type="entry name" value="MHC antigen-recognition domain"/>
    <property type="match status" value="1"/>
</dbReference>
<evidence type="ECO:0000313" key="6">
    <source>
        <dbReference type="Ensembl" id="ENSELUP00000025953.3"/>
    </source>
</evidence>
<dbReference type="InterPro" id="IPR011162">
    <property type="entry name" value="MHC_I/II-like_Ag-recog"/>
</dbReference>
<evidence type="ECO:0000256" key="3">
    <source>
        <dbReference type="SAM" id="Phobius"/>
    </source>
</evidence>
<dbReference type="PANTHER" id="PTHR16675:SF237">
    <property type="entry name" value="MHC CLASS I ANTIGEN TRANSCRIPT VARIANT 1-RELATED"/>
    <property type="match status" value="1"/>
</dbReference>
<dbReference type="GO" id="GO:0006955">
    <property type="term" value="P:immune response"/>
    <property type="evidence" value="ECO:0007669"/>
    <property type="project" value="TreeGrafter"/>
</dbReference>
<dbReference type="InterPro" id="IPR003597">
    <property type="entry name" value="Ig_C1-set"/>
</dbReference>
<dbReference type="InterPro" id="IPR013783">
    <property type="entry name" value="Ig-like_fold"/>
</dbReference>
<keyword evidence="7" id="KW-1185">Reference proteome</keyword>
<dbReference type="FunFam" id="3.30.500.10:FF:000001">
    <property type="entry name" value="H-2 class I histocompatibility antigen, alpha chain"/>
    <property type="match status" value="1"/>
</dbReference>
<feature type="chain" id="PRO_5044252276" description="Ig-like domain-containing protein" evidence="4">
    <location>
        <begin position="20"/>
        <end position="395"/>
    </location>
</feature>
<reference evidence="7" key="1">
    <citation type="journal article" date="2014" name="PLoS ONE">
        <title>The genome and linkage map of the northern pike (Esox lucius): conserved synteny revealed between the salmonid sister group and the Neoteleostei.</title>
        <authorList>
            <person name="Rondeau E.B."/>
            <person name="Minkley D.R."/>
            <person name="Leong J.S."/>
            <person name="Messmer A.M."/>
            <person name="Jantzen J.R."/>
            <person name="von Schalburg K.R."/>
            <person name="Lemon C."/>
            <person name="Bird N.H."/>
            <person name="Koop B.F."/>
        </authorList>
    </citation>
    <scope>NUCLEOTIDE SEQUENCE</scope>
</reference>
<dbReference type="GO" id="GO:0005615">
    <property type="term" value="C:extracellular space"/>
    <property type="evidence" value="ECO:0007669"/>
    <property type="project" value="TreeGrafter"/>
</dbReference>
<name>A0A3P8ZBY1_ESOLU</name>
<feature type="transmembrane region" description="Helical" evidence="3">
    <location>
        <begin position="351"/>
        <end position="368"/>
    </location>
</feature>
<dbReference type="Proteomes" id="UP000265140">
    <property type="component" value="Chromosome 10"/>
</dbReference>
<sequence length="395" mass="44437">MYFFVLLILIIGHLHTVSAATHSLKYFYTGVSGDINFPEFTTVGLVDNVMFIYFDSKNRTAVPKTEWIKRVGPDYWDSQTQTGNNLHQVFKINIQVAKDRFNQSMSTGVHVFQWMYGCDWDDETGVIQGFDQYGYDGENFISLDLKTLSWIAPKPQAFITKNKWDSDKADNDYLKNYFTQECIEWLKKYLEYEETSQMRTVPPSVSLLQKTPSSPVTCHATGFYPSEVNILWQKDGPFQHEDVETGHTLPNGDGTFQKSVLLTVKPEEWKNNKYQCVVQVSGINKDFIKDLTESEIQTNRDPTSIGPIIGVVVAGLLAIGAAVIIVVVIWKKKSKKDPPTYLSIGHIIRVVKVRLLAIGAAVIGVVNWKKSKKGFIPANTSDDGSNSSNNTAPKA</sequence>
<keyword evidence="3" id="KW-1133">Transmembrane helix</keyword>
<evidence type="ECO:0000256" key="1">
    <source>
        <dbReference type="ARBA" id="ARBA00023180"/>
    </source>
</evidence>
<evidence type="ECO:0000256" key="2">
    <source>
        <dbReference type="RuleBase" id="RU004439"/>
    </source>
</evidence>
<accession>A0A3P8ZBY1</accession>
<dbReference type="PRINTS" id="PR01638">
    <property type="entry name" value="MHCCLASSI"/>
</dbReference>
<evidence type="ECO:0000313" key="7">
    <source>
        <dbReference type="Proteomes" id="UP000265140"/>
    </source>
</evidence>
<feature type="transmembrane region" description="Helical" evidence="3">
    <location>
        <begin position="308"/>
        <end position="330"/>
    </location>
</feature>
<keyword evidence="4" id="KW-0732">Signal</keyword>
<dbReference type="Gene3D" id="2.60.40.10">
    <property type="entry name" value="Immunoglobulins"/>
    <property type="match status" value="1"/>
</dbReference>
<keyword evidence="3" id="KW-0812">Transmembrane</keyword>
<dbReference type="InterPro" id="IPR007110">
    <property type="entry name" value="Ig-like_dom"/>
</dbReference>
<dbReference type="Ensembl" id="ENSELUT00000019772.3">
    <property type="protein sequence ID" value="ENSELUP00000025953.3"/>
    <property type="gene ID" value="ENSELUG00000001658.3"/>
</dbReference>
<keyword evidence="1" id="KW-0325">Glycoprotein</keyword>
<protein>
    <recommendedName>
        <fullName evidence="5">Ig-like domain-containing protein</fullName>
    </recommendedName>
</protein>
<dbReference type="InterPro" id="IPR001039">
    <property type="entry name" value="MHC_I_a_a1/a2"/>
</dbReference>
<dbReference type="InterPro" id="IPR050208">
    <property type="entry name" value="MHC_class-I_related"/>
</dbReference>
<reference evidence="6" key="2">
    <citation type="submission" date="2020-02" db="EMBL/GenBank/DDBJ databases">
        <title>Esox lucius (northern pike) genome, fEsoLuc1, primary haplotype.</title>
        <authorList>
            <person name="Myers G."/>
            <person name="Karagic N."/>
            <person name="Meyer A."/>
            <person name="Pippel M."/>
            <person name="Reichard M."/>
            <person name="Winkler S."/>
            <person name="Tracey A."/>
            <person name="Sims Y."/>
            <person name="Howe K."/>
            <person name="Rhie A."/>
            <person name="Formenti G."/>
            <person name="Durbin R."/>
            <person name="Fedrigo O."/>
            <person name="Jarvis E.D."/>
        </authorList>
    </citation>
    <scope>NUCLEOTIDE SEQUENCE [LARGE SCALE GENOMIC DNA]</scope>
</reference>
<dbReference type="OMA" id="YYDINIR"/>
<dbReference type="InterPro" id="IPR037055">
    <property type="entry name" value="MHC_I-like_Ag-recog_sf"/>
</dbReference>
<reference evidence="6" key="4">
    <citation type="submission" date="2025-09" db="UniProtKB">
        <authorList>
            <consortium name="Ensembl"/>
        </authorList>
    </citation>
    <scope>IDENTIFICATION</scope>
</reference>
<dbReference type="Pfam" id="PF00129">
    <property type="entry name" value="MHC_I"/>
    <property type="match status" value="1"/>
</dbReference>
<dbReference type="Gene3D" id="3.30.500.10">
    <property type="entry name" value="MHC class I-like antigen recognition-like"/>
    <property type="match status" value="1"/>
</dbReference>
<dbReference type="Bgee" id="ENSELUG00000001661">
    <property type="expression patterns" value="Expressed in spleen and 15 other cell types or tissues"/>
</dbReference>
<dbReference type="CDD" id="cd07698">
    <property type="entry name" value="IgC1_MHC_I_alpha3"/>
    <property type="match status" value="1"/>
</dbReference>
<dbReference type="GO" id="GO:0009897">
    <property type="term" value="C:external side of plasma membrane"/>
    <property type="evidence" value="ECO:0007669"/>
    <property type="project" value="TreeGrafter"/>
</dbReference>
<proteinExistence type="inferred from homology"/>
<dbReference type="InterPro" id="IPR036179">
    <property type="entry name" value="Ig-like_dom_sf"/>
</dbReference>
<reference evidence="6" key="3">
    <citation type="submission" date="2025-08" db="UniProtKB">
        <authorList>
            <consortium name="Ensembl"/>
        </authorList>
    </citation>
    <scope>IDENTIFICATION</scope>
</reference>
<evidence type="ECO:0000256" key="4">
    <source>
        <dbReference type="SAM" id="SignalP"/>
    </source>
</evidence>
<feature type="domain" description="Ig-like" evidence="5">
    <location>
        <begin position="203"/>
        <end position="292"/>
    </location>
</feature>
<dbReference type="PANTHER" id="PTHR16675">
    <property type="entry name" value="MHC CLASS I-RELATED"/>
    <property type="match status" value="1"/>
</dbReference>
<dbReference type="Pfam" id="PF07654">
    <property type="entry name" value="C1-set"/>
    <property type="match status" value="1"/>
</dbReference>
<dbReference type="PROSITE" id="PS50835">
    <property type="entry name" value="IG_LIKE"/>
    <property type="match status" value="1"/>
</dbReference>
<evidence type="ECO:0000259" key="5">
    <source>
        <dbReference type="PROSITE" id="PS50835"/>
    </source>
</evidence>